<accession>A0A915HVI3</accession>
<protein>
    <submittedName>
        <fullName evidence="2">Uncharacterized protein</fullName>
    </submittedName>
</protein>
<sequence>MSLLHKRLCNNQLFKKSAIALELPHRLSLRNLPSPPLRNVFASLADPHQSIPCAESNQIAVPASIIPRIREHPLEPVAPPAEYLRRGLVRVRRYIICYCGDFANKTGTPHYCFPSKRKWEPMRAAGNTLEGSLPHGCRYSRRLWRVQRRTRISFSIIKSTNCRTSSSFNDEIASVYKSFENGQFLTAR</sequence>
<dbReference type="Proteomes" id="UP000887565">
    <property type="component" value="Unplaced"/>
</dbReference>
<evidence type="ECO:0000313" key="1">
    <source>
        <dbReference type="Proteomes" id="UP000887565"/>
    </source>
</evidence>
<dbReference type="WBParaSite" id="nRc.2.0.1.t05800-RA">
    <property type="protein sequence ID" value="nRc.2.0.1.t05800-RA"/>
    <property type="gene ID" value="nRc.2.0.1.g05800"/>
</dbReference>
<evidence type="ECO:0000313" key="2">
    <source>
        <dbReference type="WBParaSite" id="nRc.2.0.1.t05800-RA"/>
    </source>
</evidence>
<keyword evidence="1" id="KW-1185">Reference proteome</keyword>
<proteinExistence type="predicted"/>
<reference evidence="2" key="1">
    <citation type="submission" date="2022-11" db="UniProtKB">
        <authorList>
            <consortium name="WormBaseParasite"/>
        </authorList>
    </citation>
    <scope>IDENTIFICATION</scope>
</reference>
<name>A0A915HVI3_ROMCU</name>
<organism evidence="1 2">
    <name type="scientific">Romanomermis culicivorax</name>
    <name type="common">Nematode worm</name>
    <dbReference type="NCBI Taxonomy" id="13658"/>
    <lineage>
        <taxon>Eukaryota</taxon>
        <taxon>Metazoa</taxon>
        <taxon>Ecdysozoa</taxon>
        <taxon>Nematoda</taxon>
        <taxon>Enoplea</taxon>
        <taxon>Dorylaimia</taxon>
        <taxon>Mermithida</taxon>
        <taxon>Mermithoidea</taxon>
        <taxon>Mermithidae</taxon>
        <taxon>Romanomermis</taxon>
    </lineage>
</organism>
<dbReference type="AlphaFoldDB" id="A0A915HVI3"/>